<dbReference type="Pfam" id="PF20613">
    <property type="entry name" value="HipA_2"/>
    <property type="match status" value="1"/>
</dbReference>
<name>A0AAP5E936_9GAMM</name>
<feature type="domain" description="HipA-like kinase" evidence="1">
    <location>
        <begin position="7"/>
        <end position="244"/>
    </location>
</feature>
<evidence type="ECO:0000313" key="2">
    <source>
        <dbReference type="EMBL" id="MDQ1107270.1"/>
    </source>
</evidence>
<reference evidence="2" key="1">
    <citation type="submission" date="2023-07" db="EMBL/GenBank/DDBJ databases">
        <title>Functional and genomic diversity of the sorghum phyllosphere microbiome.</title>
        <authorList>
            <person name="Shade A."/>
        </authorList>
    </citation>
    <scope>NUCLEOTIDE SEQUENCE</scope>
    <source>
        <strain evidence="2">SORGH_AS_0457</strain>
    </source>
</reference>
<dbReference type="InterPro" id="IPR046748">
    <property type="entry name" value="HipA_2"/>
</dbReference>
<evidence type="ECO:0000259" key="1">
    <source>
        <dbReference type="Pfam" id="PF20613"/>
    </source>
</evidence>
<gene>
    <name evidence="2" type="ORF">QE424_000429</name>
</gene>
<dbReference type="Proteomes" id="UP001226084">
    <property type="component" value="Unassembled WGS sequence"/>
</dbReference>
<dbReference type="RefSeq" id="WP_307106003.1">
    <property type="nucleotide sequence ID" value="NZ_JAUTAS010000001.1"/>
</dbReference>
<organism evidence="2 3">
    <name type="scientific">Stenotrophomonas rhizophila</name>
    <dbReference type="NCBI Taxonomy" id="216778"/>
    <lineage>
        <taxon>Bacteria</taxon>
        <taxon>Pseudomonadati</taxon>
        <taxon>Pseudomonadota</taxon>
        <taxon>Gammaproteobacteria</taxon>
        <taxon>Lysobacterales</taxon>
        <taxon>Lysobacteraceae</taxon>
        <taxon>Stenotrophomonas</taxon>
    </lineage>
</organism>
<sequence length="250" mass="28523">MIRPLTVVEIQGRSEQGMTRPFHCRCDDGNLYFVKGRAASQRSLICEWLGGNLAKAFGLPIPEFTIAQAAPELLELHPEGRDLGSMPLFASRKVEHVQEFSISHLHQVDDCLQRDVLAFDWWINNGDRTLTAYSGNPNLLWSTEARKLVVIDQNLAFDPDFDPATFSVTHVFAGQIDFLNQDLIEPQRLRELCGRALAVWADACKNVPQEWQFVDEEQTVPTNFDPDAVLALLNRYSHEDFWRTTPWLRA</sequence>
<dbReference type="EMBL" id="JAUTAS010000001">
    <property type="protein sequence ID" value="MDQ1107270.1"/>
    <property type="molecule type" value="Genomic_DNA"/>
</dbReference>
<proteinExistence type="predicted"/>
<protein>
    <recommendedName>
        <fullName evidence="1">HipA-like kinase domain-containing protein</fullName>
    </recommendedName>
</protein>
<evidence type="ECO:0000313" key="3">
    <source>
        <dbReference type="Proteomes" id="UP001226084"/>
    </source>
</evidence>
<comment type="caution">
    <text evidence="2">The sequence shown here is derived from an EMBL/GenBank/DDBJ whole genome shotgun (WGS) entry which is preliminary data.</text>
</comment>
<dbReference type="AlphaFoldDB" id="A0AAP5E936"/>
<accession>A0AAP5E936</accession>